<gene>
    <name evidence="1" type="ORF">SEMRO_662_G183320.1</name>
</gene>
<proteinExistence type="predicted"/>
<name>A0A9N8E4W2_9STRA</name>
<comment type="caution">
    <text evidence="1">The sequence shown here is derived from an EMBL/GenBank/DDBJ whole genome shotgun (WGS) entry which is preliminary data.</text>
</comment>
<keyword evidence="2" id="KW-1185">Reference proteome</keyword>
<reference evidence="1" key="1">
    <citation type="submission" date="2020-06" db="EMBL/GenBank/DDBJ databases">
        <authorList>
            <consortium name="Plant Systems Biology data submission"/>
        </authorList>
    </citation>
    <scope>NUCLEOTIDE SEQUENCE</scope>
    <source>
        <strain evidence="1">D6</strain>
    </source>
</reference>
<sequence length="605" mass="67409">MTTPIVSYSDIPWKKHRKLLLAIFAVALVVVHLANEAGKLLLLPWDASTSASLSSKSIAIACINGNSTTGSSHSKEEATEKMWKSHKLQAAVALRVMEERDIMTTPFSSRELALQKTFPSNLQWTPCALERIFQQKLKKHNNQGTPIQVNIAVVGGSTAARPGDRCARHHSTTTTVTTTKPDGRHSGQLHQKLNQEFIQHQALLDTTRSTSINTTTTTTTHDNLSMKFQVYNCAQGGTNTVTSAMLMDGCVNAANTDIIIWDFLVNDEAGGGGTKEENRKMDFWLTRVHAHFAKAGKPPPPIVLLHLWGDRAMTNVNKYKGKRKVFDILDRKPHRYLGRLLTKYIESGWDIAMINVAAAINGTALSQNVKLLLDETTHASCAGTSLMGDMIQHLFYTNVASESCTLQNALTEPPPQPVVPLPHSLREPKMPSPISEAKWTPLWHDLFREDARIGSLSVWKPVEANLTNLHLLPGWQATIDSWPTRLTAKHRAGRFDIKNGLVLPECANTTQMLNFYLQEPDLKWLGFNMKGGERHVYVNGMELLEVKARPHDWCFGFTQISHWVNLKNYTAIRLPEDGIYTISFCHTTPTKATEPTLSFFIGVAV</sequence>
<evidence type="ECO:0000313" key="1">
    <source>
        <dbReference type="EMBL" id="CAB9514577.1"/>
    </source>
</evidence>
<protein>
    <submittedName>
        <fullName evidence="1">Uncharacterized protein</fullName>
    </submittedName>
</protein>
<dbReference type="EMBL" id="CAICTM010000661">
    <property type="protein sequence ID" value="CAB9514577.1"/>
    <property type="molecule type" value="Genomic_DNA"/>
</dbReference>
<evidence type="ECO:0000313" key="2">
    <source>
        <dbReference type="Proteomes" id="UP001153069"/>
    </source>
</evidence>
<organism evidence="1 2">
    <name type="scientific">Seminavis robusta</name>
    <dbReference type="NCBI Taxonomy" id="568900"/>
    <lineage>
        <taxon>Eukaryota</taxon>
        <taxon>Sar</taxon>
        <taxon>Stramenopiles</taxon>
        <taxon>Ochrophyta</taxon>
        <taxon>Bacillariophyta</taxon>
        <taxon>Bacillariophyceae</taxon>
        <taxon>Bacillariophycidae</taxon>
        <taxon>Naviculales</taxon>
        <taxon>Naviculaceae</taxon>
        <taxon>Seminavis</taxon>
    </lineage>
</organism>
<accession>A0A9N8E4W2</accession>
<dbReference type="OrthoDB" id="55568at2759"/>
<dbReference type="AlphaFoldDB" id="A0A9N8E4W2"/>
<dbReference type="SUPFAM" id="SSF52266">
    <property type="entry name" value="SGNH hydrolase"/>
    <property type="match status" value="1"/>
</dbReference>
<dbReference type="Proteomes" id="UP001153069">
    <property type="component" value="Unassembled WGS sequence"/>
</dbReference>